<dbReference type="InterPro" id="IPR050314">
    <property type="entry name" value="Glycosyl_Hydrlase_18"/>
</dbReference>
<reference evidence="3 4" key="1">
    <citation type="submission" date="2017-12" db="EMBL/GenBank/DDBJ databases">
        <title>Gene loss provides genomic basis for host adaptation in cereal stripe rust fungi.</title>
        <authorList>
            <person name="Xia C."/>
        </authorList>
    </citation>
    <scope>NUCLEOTIDE SEQUENCE [LARGE SCALE GENOMIC DNA]</scope>
    <source>
        <strain evidence="3 4">93TX-2</strain>
    </source>
</reference>
<dbReference type="VEuPathDB" id="FungiDB:PSHT_00271"/>
<dbReference type="GO" id="GO:0004568">
    <property type="term" value="F:chitinase activity"/>
    <property type="evidence" value="ECO:0007669"/>
    <property type="project" value="TreeGrafter"/>
</dbReference>
<dbReference type="PROSITE" id="PS51910">
    <property type="entry name" value="GH18_2"/>
    <property type="match status" value="1"/>
</dbReference>
<dbReference type="InterPro" id="IPR017853">
    <property type="entry name" value="GH"/>
</dbReference>
<name>A0A2S4WNE3_9BASI</name>
<evidence type="ECO:0000313" key="3">
    <source>
        <dbReference type="EMBL" id="POW23254.1"/>
    </source>
</evidence>
<feature type="chain" id="PRO_5015596633" description="GH18 domain-containing protein" evidence="1">
    <location>
        <begin position="21"/>
        <end position="402"/>
    </location>
</feature>
<dbReference type="GO" id="GO:0005576">
    <property type="term" value="C:extracellular region"/>
    <property type="evidence" value="ECO:0007669"/>
    <property type="project" value="TreeGrafter"/>
</dbReference>
<proteinExistence type="predicted"/>
<dbReference type="PANTHER" id="PTHR11177">
    <property type="entry name" value="CHITINASE"/>
    <property type="match status" value="1"/>
</dbReference>
<feature type="signal peptide" evidence="1">
    <location>
        <begin position="1"/>
        <end position="20"/>
    </location>
</feature>
<accession>A0A2S4WNE3</accession>
<evidence type="ECO:0000259" key="2">
    <source>
        <dbReference type="PROSITE" id="PS51910"/>
    </source>
</evidence>
<dbReference type="EMBL" id="PKSM01000002">
    <property type="protein sequence ID" value="POW23254.1"/>
    <property type="molecule type" value="Genomic_DNA"/>
</dbReference>
<protein>
    <recommendedName>
        <fullName evidence="2">GH18 domain-containing protein</fullName>
    </recommendedName>
</protein>
<sequence>MLSHLAAIWTILALLPSIKSDPFNQPDPSLTKPLPQPGNQKYVTIGYYEATRSQYQQPTHINWRHYTHMVFNGAWPIDQFQFTFGSDDQNRQAVNDMKQFVNSAQQNYVKPLLAVGGEQGSKFFSYYFGSGQSRKTFVKNLVALAQGYGFQGVVINWLSPNEWVSFAFLVGAGCNNRSPNDVVNFGYFAQEFKNVWNEGSLIVRANFNGFIGATGNYATSEEASLLAQNVDYVDLMAYDGYTGNKGERSANLSLDSLVTVAYSYLPDPGFNMKNGISQVAYGAAPAGGWTDNLNGTMDACGQKRGYEGTYLLNEIMDNGWLAPDGVTSTDVLTRYWDDCAKQPYLFNQQYLLVYDDPGSLKFKSNYARGSGLAGISFYYSMGFPSLFLQSAIAPWRRGEVQG</sequence>
<keyword evidence="4" id="KW-1185">Reference proteome</keyword>
<comment type="caution">
    <text evidence="3">The sequence shown here is derived from an EMBL/GenBank/DDBJ whole genome shotgun (WGS) entry which is preliminary data.</text>
</comment>
<organism evidence="3 4">
    <name type="scientific">Puccinia striiformis</name>
    <dbReference type="NCBI Taxonomy" id="27350"/>
    <lineage>
        <taxon>Eukaryota</taxon>
        <taxon>Fungi</taxon>
        <taxon>Dikarya</taxon>
        <taxon>Basidiomycota</taxon>
        <taxon>Pucciniomycotina</taxon>
        <taxon>Pucciniomycetes</taxon>
        <taxon>Pucciniales</taxon>
        <taxon>Pucciniaceae</taxon>
        <taxon>Puccinia</taxon>
    </lineage>
</organism>
<dbReference type="PANTHER" id="PTHR11177:SF317">
    <property type="entry name" value="CHITINASE 12-RELATED"/>
    <property type="match status" value="1"/>
</dbReference>
<evidence type="ECO:0000313" key="4">
    <source>
        <dbReference type="Proteomes" id="UP000238274"/>
    </source>
</evidence>
<reference evidence="4" key="2">
    <citation type="journal article" date="2018" name="BMC Genomics">
        <title>Genomic insights into host adaptation between the wheat stripe rust pathogen (Puccinia striiformis f. sp. tritici) and the barley stripe rust pathogen (Puccinia striiformis f. sp. hordei).</title>
        <authorList>
            <person name="Xia C."/>
            <person name="Wang M."/>
            <person name="Yin C."/>
            <person name="Cornejo O.E."/>
            <person name="Hulbert S.H."/>
            <person name="Chen X."/>
        </authorList>
    </citation>
    <scope>NUCLEOTIDE SEQUENCE [LARGE SCALE GENOMIC DNA]</scope>
    <source>
        <strain evidence="4">93TX-2</strain>
    </source>
</reference>
<dbReference type="GO" id="GO:0006032">
    <property type="term" value="P:chitin catabolic process"/>
    <property type="evidence" value="ECO:0007669"/>
    <property type="project" value="TreeGrafter"/>
</dbReference>
<keyword evidence="1" id="KW-0732">Signal</keyword>
<dbReference type="AlphaFoldDB" id="A0A2S4WNE3"/>
<dbReference type="InterPro" id="IPR011583">
    <property type="entry name" value="Chitinase_II/V-like_cat"/>
</dbReference>
<evidence type="ECO:0000256" key="1">
    <source>
        <dbReference type="SAM" id="SignalP"/>
    </source>
</evidence>
<dbReference type="InterPro" id="IPR029070">
    <property type="entry name" value="Chitinase_insertion_sf"/>
</dbReference>
<dbReference type="GO" id="GO:0005975">
    <property type="term" value="P:carbohydrate metabolic process"/>
    <property type="evidence" value="ECO:0007669"/>
    <property type="project" value="InterPro"/>
</dbReference>
<dbReference type="Pfam" id="PF00704">
    <property type="entry name" value="Glyco_hydro_18"/>
    <property type="match status" value="1"/>
</dbReference>
<dbReference type="Gene3D" id="3.10.50.10">
    <property type="match status" value="1"/>
</dbReference>
<dbReference type="InterPro" id="IPR001223">
    <property type="entry name" value="Glyco_hydro18_cat"/>
</dbReference>
<dbReference type="OrthoDB" id="76388at2759"/>
<dbReference type="Gene3D" id="3.20.20.80">
    <property type="entry name" value="Glycosidases"/>
    <property type="match status" value="1"/>
</dbReference>
<dbReference type="Proteomes" id="UP000238274">
    <property type="component" value="Unassembled WGS sequence"/>
</dbReference>
<dbReference type="GO" id="GO:0008061">
    <property type="term" value="F:chitin binding"/>
    <property type="evidence" value="ECO:0007669"/>
    <property type="project" value="InterPro"/>
</dbReference>
<dbReference type="SMART" id="SM00636">
    <property type="entry name" value="Glyco_18"/>
    <property type="match status" value="1"/>
</dbReference>
<feature type="domain" description="GH18" evidence="2">
    <location>
        <begin position="42"/>
        <end position="398"/>
    </location>
</feature>
<gene>
    <name evidence="3" type="ORF">PSHT_00271</name>
</gene>
<dbReference type="SUPFAM" id="SSF51445">
    <property type="entry name" value="(Trans)glycosidases"/>
    <property type="match status" value="1"/>
</dbReference>
<reference evidence="4" key="3">
    <citation type="journal article" date="2018" name="Mol. Plant Microbe Interact.">
        <title>Genome sequence resources for the wheat stripe rust pathogen (Puccinia striiformis f. sp. tritici) and the barley stripe rust pathogen (Puccinia striiformis f. sp. hordei).</title>
        <authorList>
            <person name="Xia C."/>
            <person name="Wang M."/>
            <person name="Yin C."/>
            <person name="Cornejo O.E."/>
            <person name="Hulbert S.H."/>
            <person name="Chen X."/>
        </authorList>
    </citation>
    <scope>NUCLEOTIDE SEQUENCE [LARGE SCALE GENOMIC DNA]</scope>
    <source>
        <strain evidence="4">93TX-2</strain>
    </source>
</reference>
<dbReference type="VEuPathDB" id="FungiDB:PSTT_11852"/>